<keyword evidence="8" id="KW-0676">Redox-active center</keyword>
<dbReference type="GO" id="GO:0050660">
    <property type="term" value="F:flavin adenine dinucleotide binding"/>
    <property type="evidence" value="ECO:0007669"/>
    <property type="project" value="TreeGrafter"/>
</dbReference>
<evidence type="ECO:0000256" key="4">
    <source>
        <dbReference type="ARBA" id="ARBA00022827"/>
    </source>
</evidence>
<dbReference type="InterPro" id="IPR012999">
    <property type="entry name" value="Pyr_OxRdtase_I_AS"/>
</dbReference>
<evidence type="ECO:0000256" key="8">
    <source>
        <dbReference type="ARBA" id="ARBA00023284"/>
    </source>
</evidence>
<reference evidence="10" key="1">
    <citation type="submission" date="2013-08" db="EMBL/GenBank/DDBJ databases">
        <authorList>
            <person name="Mendez C."/>
            <person name="Richter M."/>
            <person name="Ferrer M."/>
            <person name="Sanchez J."/>
        </authorList>
    </citation>
    <scope>NUCLEOTIDE SEQUENCE</scope>
</reference>
<evidence type="ECO:0000256" key="1">
    <source>
        <dbReference type="ARBA" id="ARBA00001974"/>
    </source>
</evidence>
<dbReference type="InterPro" id="IPR036188">
    <property type="entry name" value="FAD/NAD-bd_sf"/>
</dbReference>
<evidence type="ECO:0000259" key="9">
    <source>
        <dbReference type="Pfam" id="PF07992"/>
    </source>
</evidence>
<feature type="non-terminal residue" evidence="10">
    <location>
        <position position="1"/>
    </location>
</feature>
<name>T0Z854_9ZZZZ</name>
<keyword evidence="6" id="KW-0560">Oxidoreductase</keyword>
<gene>
    <name evidence="10" type="ORF">B2A_10782</name>
</gene>
<dbReference type="GO" id="GO:0016668">
    <property type="term" value="F:oxidoreductase activity, acting on a sulfur group of donors, NAD(P) as acceptor"/>
    <property type="evidence" value="ECO:0007669"/>
    <property type="project" value="InterPro"/>
</dbReference>
<dbReference type="PANTHER" id="PTHR43014">
    <property type="entry name" value="MERCURIC REDUCTASE"/>
    <property type="match status" value="1"/>
</dbReference>
<dbReference type="PANTHER" id="PTHR43014:SF2">
    <property type="entry name" value="MERCURIC REDUCTASE"/>
    <property type="match status" value="1"/>
</dbReference>
<dbReference type="Pfam" id="PF07992">
    <property type="entry name" value="Pyr_redox_2"/>
    <property type="match status" value="1"/>
</dbReference>
<dbReference type="PRINTS" id="PR00368">
    <property type="entry name" value="FADPNR"/>
</dbReference>
<evidence type="ECO:0000256" key="6">
    <source>
        <dbReference type="ARBA" id="ARBA00023002"/>
    </source>
</evidence>
<dbReference type="EMBL" id="AUZZ01007763">
    <property type="protein sequence ID" value="EQD41183.1"/>
    <property type="molecule type" value="Genomic_DNA"/>
</dbReference>
<keyword evidence="3" id="KW-0285">Flavoprotein</keyword>
<feature type="domain" description="FAD/NAD(P)-binding" evidence="9">
    <location>
        <begin position="8"/>
        <end position="153"/>
    </location>
</feature>
<proteinExistence type="inferred from homology"/>
<evidence type="ECO:0000256" key="7">
    <source>
        <dbReference type="ARBA" id="ARBA00023157"/>
    </source>
</evidence>
<feature type="non-terminal residue" evidence="10">
    <location>
        <position position="153"/>
    </location>
</feature>
<reference evidence="10" key="2">
    <citation type="journal article" date="2014" name="ISME J.">
        <title>Microbial stratification in low pH oxic and suboxic macroscopic growths along an acid mine drainage.</title>
        <authorList>
            <person name="Mendez-Garcia C."/>
            <person name="Mesa V."/>
            <person name="Sprenger R.R."/>
            <person name="Richter M."/>
            <person name="Diez M.S."/>
            <person name="Solano J."/>
            <person name="Bargiela R."/>
            <person name="Golyshina O.V."/>
            <person name="Manteca A."/>
            <person name="Ramos J.L."/>
            <person name="Gallego J.R."/>
            <person name="Llorente I."/>
            <person name="Martins Dos Santos V.A."/>
            <person name="Jensen O.N."/>
            <person name="Pelaez A.I."/>
            <person name="Sanchez J."/>
            <person name="Ferrer M."/>
        </authorList>
    </citation>
    <scope>NUCLEOTIDE SEQUENCE</scope>
</reference>
<comment type="similarity">
    <text evidence="2">Belongs to the class-I pyridine nucleotide-disulfide oxidoreductase family.</text>
</comment>
<dbReference type="SUPFAM" id="SSF51905">
    <property type="entry name" value="FAD/NAD(P)-binding domain"/>
    <property type="match status" value="1"/>
</dbReference>
<evidence type="ECO:0000256" key="5">
    <source>
        <dbReference type="ARBA" id="ARBA00022857"/>
    </source>
</evidence>
<keyword evidence="4" id="KW-0274">FAD</keyword>
<dbReference type="PRINTS" id="PR00411">
    <property type="entry name" value="PNDRDTASEI"/>
</dbReference>
<organism evidence="10">
    <name type="scientific">mine drainage metagenome</name>
    <dbReference type="NCBI Taxonomy" id="410659"/>
    <lineage>
        <taxon>unclassified sequences</taxon>
        <taxon>metagenomes</taxon>
        <taxon>ecological metagenomes</taxon>
    </lineage>
</organism>
<keyword evidence="5" id="KW-0521">NADP</keyword>
<comment type="cofactor">
    <cofactor evidence="1">
        <name>FAD</name>
        <dbReference type="ChEBI" id="CHEBI:57692"/>
    </cofactor>
</comment>
<protein>
    <submittedName>
        <fullName evidence="10">Pyridine nucleotide-disulfide oxidoreductase dimerization region</fullName>
    </submittedName>
</protein>
<dbReference type="AlphaFoldDB" id="T0Z854"/>
<evidence type="ECO:0000313" key="10">
    <source>
        <dbReference type="EMBL" id="EQD41183.1"/>
    </source>
</evidence>
<accession>T0Z854</accession>
<evidence type="ECO:0000256" key="2">
    <source>
        <dbReference type="ARBA" id="ARBA00007532"/>
    </source>
</evidence>
<keyword evidence="7" id="KW-1015">Disulfide bond</keyword>
<evidence type="ECO:0000256" key="3">
    <source>
        <dbReference type="ARBA" id="ARBA00022630"/>
    </source>
</evidence>
<comment type="caution">
    <text evidence="10">The sequence shown here is derived from an EMBL/GenBank/DDBJ whole genome shotgun (WGS) entry which is preliminary data.</text>
</comment>
<sequence length="153" mass="15962">VLFEKGTMGGDCLNYGCIPSKALLAAAHTAHGVAQAGRYGIRASAPDGDFAAVMRRVHAVIGQIAPHDSVERLERLGVRVIGAPAQFTGREEVAGAGITVRAHRFVIAAGSAARIPPVRGIDQIGALTNETLFSLRRRPEHLLILGGGPVGVE</sequence>
<dbReference type="GO" id="GO:0003955">
    <property type="term" value="F:NAD(P)H dehydrogenase (quinone) activity"/>
    <property type="evidence" value="ECO:0007669"/>
    <property type="project" value="TreeGrafter"/>
</dbReference>
<dbReference type="Gene3D" id="3.50.50.60">
    <property type="entry name" value="FAD/NAD(P)-binding domain"/>
    <property type="match status" value="2"/>
</dbReference>
<dbReference type="PROSITE" id="PS00076">
    <property type="entry name" value="PYRIDINE_REDOX_1"/>
    <property type="match status" value="1"/>
</dbReference>
<dbReference type="InterPro" id="IPR023753">
    <property type="entry name" value="FAD/NAD-binding_dom"/>
</dbReference>